<evidence type="ECO:0000256" key="1">
    <source>
        <dbReference type="ARBA" id="ARBA00008857"/>
    </source>
</evidence>
<evidence type="ECO:0000313" key="8">
    <source>
        <dbReference type="EMBL" id="QGM46479.1"/>
    </source>
</evidence>
<dbReference type="OrthoDB" id="7938263at2"/>
<comment type="similarity">
    <text evidence="1">Belongs to the 'phage' integrase family.</text>
</comment>
<dbReference type="GO" id="GO:0006310">
    <property type="term" value="P:DNA recombination"/>
    <property type="evidence" value="ECO:0007669"/>
    <property type="project" value="UniProtKB-KW"/>
</dbReference>
<sequence length="519" mass="58212">MKAPSYVVKVPGSGNWHYKRDVPPDIRAALGGKPARWRHSLGTSVLREASIEAARLTHKYNELIRVIRAKAQLSPEEQAQIEEAGGEGAFVEQVSERLRAAEGAESGARYIHSIAELDGPVTGSDPFAVAARELLASTRSAAPSPSEARAKIAGLQAEAESLREEIAQDAPLVAKLQPASGLTTKLGDLPSTTQTATLGSVLAAWEKVKKPRNFNQYSVPIREFESLHGRKLLTQLKKEHVRQFRDHLAAKGLKESTASKHFRCLKSIFSFAVEDGYIDASPAAAVRWIWKKRKFSELKEESRRTLTVDELNRLLGVCDTLPKNNHAKQDAAWFIRLALWTGGRPEELCQLTHADIAKVSGVMCVRIRDLLKYQKIKNQSSMRDVPIHKALIDMGFIQFVEARKNQRLIFSTLKADGRERLYSRMQRRCSRLMRNQAKITDPRVVVYSFRHMFKDCLRRIDAPQYIADRLMGHTSPGRRVADGYGGAQVENLNKWLQQIDLFDKGRTVSGFKDEEAPAE</sequence>
<reference evidence="8 9" key="1">
    <citation type="submission" date="2019-11" db="EMBL/GenBank/DDBJ databases">
        <title>The genome sequence of Methylocystis heyeri.</title>
        <authorList>
            <person name="Oshkin I.Y."/>
            <person name="Miroshnikov K."/>
            <person name="Dedysh S.N."/>
        </authorList>
    </citation>
    <scope>NUCLEOTIDE SEQUENCE [LARGE SCALE GENOMIC DNA]</scope>
    <source>
        <strain evidence="8 9">H2</strain>
    </source>
</reference>
<dbReference type="InterPro" id="IPR044068">
    <property type="entry name" value="CB"/>
</dbReference>
<dbReference type="PANTHER" id="PTHR30349">
    <property type="entry name" value="PHAGE INTEGRASE-RELATED"/>
    <property type="match status" value="1"/>
</dbReference>
<dbReference type="InterPro" id="IPR010998">
    <property type="entry name" value="Integrase_recombinase_N"/>
</dbReference>
<dbReference type="KEGG" id="mhey:H2LOC_012675"/>
<dbReference type="SUPFAM" id="SSF56349">
    <property type="entry name" value="DNA breaking-rejoining enzymes"/>
    <property type="match status" value="1"/>
</dbReference>
<keyword evidence="3 5" id="KW-0238">DNA-binding</keyword>
<keyword evidence="4" id="KW-0233">DNA recombination</keyword>
<organism evidence="8 9">
    <name type="scientific">Methylocystis heyeri</name>
    <dbReference type="NCBI Taxonomy" id="391905"/>
    <lineage>
        <taxon>Bacteria</taxon>
        <taxon>Pseudomonadati</taxon>
        <taxon>Pseudomonadota</taxon>
        <taxon>Alphaproteobacteria</taxon>
        <taxon>Hyphomicrobiales</taxon>
        <taxon>Methylocystaceae</taxon>
        <taxon>Methylocystis</taxon>
    </lineage>
</organism>
<dbReference type="CDD" id="cd01184">
    <property type="entry name" value="INT_C_like_1"/>
    <property type="match status" value="1"/>
</dbReference>
<feature type="domain" description="Core-binding (CB)" evidence="7">
    <location>
        <begin position="196"/>
        <end position="273"/>
    </location>
</feature>
<dbReference type="Pfam" id="PF20172">
    <property type="entry name" value="DUF6538"/>
    <property type="match status" value="1"/>
</dbReference>
<dbReference type="Pfam" id="PF13102">
    <property type="entry name" value="Phage_int_SAM_5"/>
    <property type="match status" value="1"/>
</dbReference>
<dbReference type="InterPro" id="IPR025269">
    <property type="entry name" value="SAM-like_dom"/>
</dbReference>
<dbReference type="PROSITE" id="PS51898">
    <property type="entry name" value="TYR_RECOMBINASE"/>
    <property type="match status" value="1"/>
</dbReference>
<keyword evidence="2" id="KW-0229">DNA integration</keyword>
<keyword evidence="9" id="KW-1185">Reference proteome</keyword>
<proteinExistence type="inferred from homology"/>
<evidence type="ECO:0000256" key="4">
    <source>
        <dbReference type="ARBA" id="ARBA00023172"/>
    </source>
</evidence>
<dbReference type="Gene3D" id="1.10.150.130">
    <property type="match status" value="1"/>
</dbReference>
<gene>
    <name evidence="8" type="ORF">H2LOC_012675</name>
</gene>
<evidence type="ECO:0000259" key="7">
    <source>
        <dbReference type="PROSITE" id="PS51900"/>
    </source>
</evidence>
<evidence type="ECO:0000313" key="9">
    <source>
        <dbReference type="Proteomes" id="UP000309061"/>
    </source>
</evidence>
<dbReference type="PANTHER" id="PTHR30349:SF41">
    <property type="entry name" value="INTEGRASE_RECOMBINASE PROTEIN MJ0367-RELATED"/>
    <property type="match status" value="1"/>
</dbReference>
<feature type="domain" description="Tyr recombinase" evidence="6">
    <location>
        <begin position="301"/>
        <end position="497"/>
    </location>
</feature>
<dbReference type="AlphaFoldDB" id="A0A6B8KFV0"/>
<dbReference type="GO" id="GO:0015074">
    <property type="term" value="P:DNA integration"/>
    <property type="evidence" value="ECO:0007669"/>
    <property type="project" value="UniProtKB-KW"/>
</dbReference>
<dbReference type="Pfam" id="PF00589">
    <property type="entry name" value="Phage_integrase"/>
    <property type="match status" value="1"/>
</dbReference>
<dbReference type="PROSITE" id="PS51900">
    <property type="entry name" value="CB"/>
    <property type="match status" value="1"/>
</dbReference>
<dbReference type="Proteomes" id="UP000309061">
    <property type="component" value="Chromosome"/>
</dbReference>
<evidence type="ECO:0000259" key="6">
    <source>
        <dbReference type="PROSITE" id="PS51898"/>
    </source>
</evidence>
<dbReference type="InterPro" id="IPR050090">
    <property type="entry name" value="Tyrosine_recombinase_XerCD"/>
</dbReference>
<dbReference type="InterPro" id="IPR002104">
    <property type="entry name" value="Integrase_catalytic"/>
</dbReference>
<evidence type="ECO:0000256" key="5">
    <source>
        <dbReference type="PROSITE-ProRule" id="PRU01248"/>
    </source>
</evidence>
<protein>
    <submittedName>
        <fullName evidence="8">Tyrosine-type recombinase/integrase</fullName>
    </submittedName>
</protein>
<dbReference type="RefSeq" id="WP_136496713.1">
    <property type="nucleotide sequence ID" value="NZ_CP046052.1"/>
</dbReference>
<dbReference type="InterPro" id="IPR013762">
    <property type="entry name" value="Integrase-like_cat_sf"/>
</dbReference>
<evidence type="ECO:0000256" key="2">
    <source>
        <dbReference type="ARBA" id="ARBA00022908"/>
    </source>
</evidence>
<dbReference type="EMBL" id="CP046052">
    <property type="protein sequence ID" value="QGM46479.1"/>
    <property type="molecule type" value="Genomic_DNA"/>
</dbReference>
<evidence type="ECO:0000256" key="3">
    <source>
        <dbReference type="ARBA" id="ARBA00023125"/>
    </source>
</evidence>
<dbReference type="InterPro" id="IPR011010">
    <property type="entry name" value="DNA_brk_join_enz"/>
</dbReference>
<accession>A0A6B8KFV0</accession>
<dbReference type="GO" id="GO:0003677">
    <property type="term" value="F:DNA binding"/>
    <property type="evidence" value="ECO:0007669"/>
    <property type="project" value="UniProtKB-UniRule"/>
</dbReference>
<dbReference type="InterPro" id="IPR046668">
    <property type="entry name" value="DUF6538"/>
</dbReference>
<dbReference type="Gene3D" id="1.10.443.10">
    <property type="entry name" value="Intergrase catalytic core"/>
    <property type="match status" value="1"/>
</dbReference>
<name>A0A6B8KFV0_9HYPH</name>